<accession>A0A316VY92</accession>
<dbReference type="STRING" id="1522189.A0A316VY92"/>
<feature type="compositionally biased region" description="Basic residues" evidence="6">
    <location>
        <begin position="711"/>
        <end position="721"/>
    </location>
</feature>
<keyword evidence="4" id="KW-0969">Cilium</keyword>
<keyword evidence="5" id="KW-0966">Cell projection</keyword>
<feature type="region of interest" description="Disordered" evidence="6">
    <location>
        <begin position="480"/>
        <end position="900"/>
    </location>
</feature>
<feature type="compositionally biased region" description="Basic and acidic residues" evidence="6">
    <location>
        <begin position="857"/>
        <end position="883"/>
    </location>
</feature>
<dbReference type="EMBL" id="KZ819386">
    <property type="protein sequence ID" value="PWN41878.1"/>
    <property type="molecule type" value="Genomic_DNA"/>
</dbReference>
<dbReference type="Pfam" id="PF13855">
    <property type="entry name" value="LRR_8"/>
    <property type="match status" value="1"/>
</dbReference>
<dbReference type="PANTHER" id="PTHR45973:SF9">
    <property type="entry name" value="LEUCINE-RICH REPEAT-CONTAINING PROTEIN 46"/>
    <property type="match status" value="1"/>
</dbReference>
<dbReference type="InParanoid" id="A0A316VY92"/>
<gene>
    <name evidence="7" type="ORF">IE81DRAFT_367083</name>
</gene>
<keyword evidence="8" id="KW-1185">Reference proteome</keyword>
<evidence type="ECO:0000256" key="5">
    <source>
        <dbReference type="ARBA" id="ARBA00023273"/>
    </source>
</evidence>
<feature type="compositionally biased region" description="Basic and acidic residues" evidence="6">
    <location>
        <begin position="780"/>
        <end position="791"/>
    </location>
</feature>
<proteinExistence type="predicted"/>
<keyword evidence="3" id="KW-0677">Repeat</keyword>
<comment type="subcellular location">
    <subcellularLocation>
        <location evidence="1">Cell projection</location>
        <location evidence="1">Cilium</location>
    </subcellularLocation>
</comment>
<dbReference type="InterPro" id="IPR032675">
    <property type="entry name" value="LRR_dom_sf"/>
</dbReference>
<dbReference type="RefSeq" id="XP_025369038.1">
    <property type="nucleotide sequence ID" value="XM_025517049.1"/>
</dbReference>
<feature type="compositionally biased region" description="Low complexity" evidence="6">
    <location>
        <begin position="153"/>
        <end position="165"/>
    </location>
</feature>
<name>A0A316VY92_9BASI</name>
<evidence type="ECO:0000256" key="1">
    <source>
        <dbReference type="ARBA" id="ARBA00004138"/>
    </source>
</evidence>
<feature type="region of interest" description="Disordered" evidence="6">
    <location>
        <begin position="1"/>
        <end position="168"/>
    </location>
</feature>
<feature type="compositionally biased region" description="Acidic residues" evidence="6">
    <location>
        <begin position="530"/>
        <end position="546"/>
    </location>
</feature>
<feature type="compositionally biased region" description="Polar residues" evidence="6">
    <location>
        <begin position="792"/>
        <end position="807"/>
    </location>
</feature>
<evidence type="ECO:0000256" key="2">
    <source>
        <dbReference type="ARBA" id="ARBA00022614"/>
    </source>
</evidence>
<protein>
    <submittedName>
        <fullName evidence="7">L domain-like protein</fullName>
    </submittedName>
</protein>
<reference evidence="7 8" key="1">
    <citation type="journal article" date="2018" name="Mol. Biol. Evol.">
        <title>Broad Genomic Sampling Reveals a Smut Pathogenic Ancestry of the Fungal Clade Ustilaginomycotina.</title>
        <authorList>
            <person name="Kijpornyongpan T."/>
            <person name="Mondo S.J."/>
            <person name="Barry K."/>
            <person name="Sandor L."/>
            <person name="Lee J."/>
            <person name="Lipzen A."/>
            <person name="Pangilinan J."/>
            <person name="LaButti K."/>
            <person name="Hainaut M."/>
            <person name="Henrissat B."/>
            <person name="Grigoriev I.V."/>
            <person name="Spatafora J.W."/>
            <person name="Aime M.C."/>
        </authorList>
    </citation>
    <scope>NUCLEOTIDE SEQUENCE [LARGE SCALE GENOMIC DNA]</scope>
    <source>
        <strain evidence="7 8">MCA 4658</strain>
    </source>
</reference>
<dbReference type="SUPFAM" id="SSF52058">
    <property type="entry name" value="L domain-like"/>
    <property type="match status" value="1"/>
</dbReference>
<dbReference type="InterPro" id="IPR001611">
    <property type="entry name" value="Leu-rich_rpt"/>
</dbReference>
<feature type="compositionally biased region" description="Basic residues" evidence="6">
    <location>
        <begin position="628"/>
        <end position="641"/>
    </location>
</feature>
<dbReference type="InterPro" id="IPR050576">
    <property type="entry name" value="Cilia_flagella_integrity"/>
</dbReference>
<evidence type="ECO:0000256" key="3">
    <source>
        <dbReference type="ARBA" id="ARBA00022737"/>
    </source>
</evidence>
<feature type="compositionally biased region" description="Polar residues" evidence="6">
    <location>
        <begin position="131"/>
        <end position="151"/>
    </location>
</feature>
<evidence type="ECO:0000256" key="4">
    <source>
        <dbReference type="ARBA" id="ARBA00023069"/>
    </source>
</evidence>
<dbReference type="GeneID" id="37038919"/>
<dbReference type="AlphaFoldDB" id="A0A316VY92"/>
<feature type="compositionally biased region" description="Basic and acidic residues" evidence="6">
    <location>
        <begin position="550"/>
        <end position="576"/>
    </location>
</feature>
<dbReference type="PANTHER" id="PTHR45973">
    <property type="entry name" value="PROTEIN PHOSPHATASE 1 REGULATORY SUBUNIT SDS22-RELATED"/>
    <property type="match status" value="1"/>
</dbReference>
<organism evidence="7 8">
    <name type="scientific">Ceraceosorus guamensis</name>
    <dbReference type="NCBI Taxonomy" id="1522189"/>
    <lineage>
        <taxon>Eukaryota</taxon>
        <taxon>Fungi</taxon>
        <taxon>Dikarya</taxon>
        <taxon>Basidiomycota</taxon>
        <taxon>Ustilaginomycotina</taxon>
        <taxon>Exobasidiomycetes</taxon>
        <taxon>Ceraceosorales</taxon>
        <taxon>Ceraceosoraceae</taxon>
        <taxon>Ceraceosorus</taxon>
    </lineage>
</organism>
<feature type="compositionally biased region" description="Basic and acidic residues" evidence="6">
    <location>
        <begin position="673"/>
        <end position="683"/>
    </location>
</feature>
<dbReference type="OrthoDB" id="1517790at2759"/>
<feature type="compositionally biased region" description="Polar residues" evidence="6">
    <location>
        <begin position="29"/>
        <end position="49"/>
    </location>
</feature>
<feature type="compositionally biased region" description="Basic and acidic residues" evidence="6">
    <location>
        <begin position="484"/>
        <end position="496"/>
    </location>
</feature>
<feature type="compositionally biased region" description="Acidic residues" evidence="6">
    <location>
        <begin position="91"/>
        <end position="100"/>
    </location>
</feature>
<feature type="compositionally biased region" description="Basic residues" evidence="6">
    <location>
        <begin position="8"/>
        <end position="22"/>
    </location>
</feature>
<feature type="compositionally biased region" description="Basic and acidic residues" evidence="6">
    <location>
        <begin position="72"/>
        <end position="90"/>
    </location>
</feature>
<sequence>MNDSQGRGRGRGRSGPRGRGRGQARGAGIQSNRSEGSSPWARPQSQGTATDRGGVRGRGRGSRSSAVTYPSKGDRSKSVQKRESYVRSDDPFFEPDDDVGEAGPKGAQDSSSSSDSDLGEGEASGEPKVTQAATSTSSPQVEPNASTSVFERTTLSLSSNPLPSTRDLSRTLRRFSALRKLEMTRMQASAASPNGLESLHWLQEATIGGITDSAGSEEEHAFGQDLTSFDVTGNEGLGVKGGRDALNGIERLTALRVLNLTSCSLAHVSFHLLPRALHALILAQNNLEAISTLPHFPSLNTLILSANRLGKLPANLASSLPALKKINLSGNIISGNQLPDFTSCSALKEVNLRGNPLQQLPAHMASWGLGGSAKARKLQSGASRVERSTDGDGVRILDLSDCRLEDWASIEPLLHVTSSASAATLETAEAGQQRAESGKASKRLKYRGLASLSLRGNGVTRMPGYRERMIKSVSTLRQLDGTLIEERKPSRQRKEASPPLEKSSTGTNHERRRDSGWASRSETNGRSAAEIDDEPSDLEGSEEEALAQEAARDRARLRRPLTESKPEALTRTESKSRSTASEQTKKRKREERERPRPLSAGENAPQKPRSGPGPRAKNPAFEDQRREGRTHKRGARGKKRKLSADEASQELAGKNDENGVDASRKRKPTRVVEVIHAEPERGVTSRSRKASVEVMEEGVQSDASSDDDRPSRKHKAHKRASVVKEVLRSAAGLDEEREAEAYEHFPRASGPAKARGKQEKATMNERQQIFGNAGAKGKSAHIDPKVRDNRLPKSSNMSKDSGASTSVPEAHDRPNKPLPNRRTASKNDASMAKQKLSAWDADSPLVNKQQSSAVLQAEHESGVADKKDQGKEKTSVKGVVDLRKKSKGNKTLPTLPAAGKELGAARYTQQKASLLLSSQTDDTWGSGAGSGWW</sequence>
<evidence type="ECO:0000256" key="6">
    <source>
        <dbReference type="SAM" id="MobiDB-lite"/>
    </source>
</evidence>
<evidence type="ECO:0000313" key="8">
    <source>
        <dbReference type="Proteomes" id="UP000245783"/>
    </source>
</evidence>
<dbReference type="Proteomes" id="UP000245783">
    <property type="component" value="Unassembled WGS sequence"/>
</dbReference>
<evidence type="ECO:0000313" key="7">
    <source>
        <dbReference type="EMBL" id="PWN41878.1"/>
    </source>
</evidence>
<dbReference type="Gene3D" id="3.80.10.10">
    <property type="entry name" value="Ribonuclease Inhibitor"/>
    <property type="match status" value="2"/>
</dbReference>
<keyword evidence="2" id="KW-0433">Leucine-rich repeat</keyword>